<dbReference type="EMBL" id="KB095982">
    <property type="protein sequence ID" value="ESO09184.1"/>
    <property type="molecule type" value="Genomic_DNA"/>
</dbReference>
<dbReference type="InParanoid" id="T1FKG1"/>
<evidence type="ECO:0000313" key="3">
    <source>
        <dbReference type="Proteomes" id="UP000015101"/>
    </source>
</evidence>
<protein>
    <submittedName>
        <fullName evidence="1 2">Uncharacterized protein</fullName>
    </submittedName>
</protein>
<dbReference type="EnsemblMetazoa" id="HelroT184023">
    <property type="protein sequence ID" value="HelroP184023"/>
    <property type="gene ID" value="HelroG184023"/>
</dbReference>
<dbReference type="CTD" id="20209310"/>
<accession>T1FKG1</accession>
<sequence>MPGTAVTVTGFKSKNFSAHHFQCVYIVDPRIMQLKLLRIAKIMVVRKNYYEEATETYIGCYREVVEVNAGIVDSYEGCKMLCRNEVTSYIALHECRKVIDSEVLKEFYYFISKTDFQARCFLKI</sequence>
<dbReference type="RefSeq" id="XP_009012716.1">
    <property type="nucleotide sequence ID" value="XM_009014468.1"/>
</dbReference>
<dbReference type="KEGG" id="hro:HELRODRAFT_184023"/>
<reference evidence="1 3" key="2">
    <citation type="journal article" date="2013" name="Nature">
        <title>Insights into bilaterian evolution from three spiralian genomes.</title>
        <authorList>
            <person name="Simakov O."/>
            <person name="Marletaz F."/>
            <person name="Cho S.J."/>
            <person name="Edsinger-Gonzales E."/>
            <person name="Havlak P."/>
            <person name="Hellsten U."/>
            <person name="Kuo D.H."/>
            <person name="Larsson T."/>
            <person name="Lv J."/>
            <person name="Arendt D."/>
            <person name="Savage R."/>
            <person name="Osoegawa K."/>
            <person name="de Jong P."/>
            <person name="Grimwood J."/>
            <person name="Chapman J.A."/>
            <person name="Shapiro H."/>
            <person name="Aerts A."/>
            <person name="Otillar R.P."/>
            <person name="Terry A.Y."/>
            <person name="Boore J.L."/>
            <person name="Grigoriev I.V."/>
            <person name="Lindberg D.R."/>
            <person name="Seaver E.C."/>
            <person name="Weisblat D.A."/>
            <person name="Putnam N.H."/>
            <person name="Rokhsar D.S."/>
        </authorList>
    </citation>
    <scope>NUCLEOTIDE SEQUENCE</scope>
</reference>
<reference evidence="2" key="3">
    <citation type="submission" date="2015-06" db="UniProtKB">
        <authorList>
            <consortium name="EnsemblMetazoa"/>
        </authorList>
    </citation>
    <scope>IDENTIFICATION</scope>
</reference>
<dbReference type="AlphaFoldDB" id="T1FKG1"/>
<dbReference type="EMBL" id="AMQM01009129">
    <property type="status" value="NOT_ANNOTATED_CDS"/>
    <property type="molecule type" value="Genomic_DNA"/>
</dbReference>
<dbReference type="Proteomes" id="UP000015101">
    <property type="component" value="Unassembled WGS sequence"/>
</dbReference>
<name>T1FKG1_HELRO</name>
<evidence type="ECO:0000313" key="1">
    <source>
        <dbReference type="EMBL" id="ESO09184.1"/>
    </source>
</evidence>
<proteinExistence type="predicted"/>
<reference evidence="3" key="1">
    <citation type="submission" date="2012-12" db="EMBL/GenBank/DDBJ databases">
        <authorList>
            <person name="Hellsten U."/>
            <person name="Grimwood J."/>
            <person name="Chapman J.A."/>
            <person name="Shapiro H."/>
            <person name="Aerts A."/>
            <person name="Otillar R.P."/>
            <person name="Terry A.Y."/>
            <person name="Boore J.L."/>
            <person name="Simakov O."/>
            <person name="Marletaz F."/>
            <person name="Cho S.-J."/>
            <person name="Edsinger-Gonzales E."/>
            <person name="Havlak P."/>
            <person name="Kuo D.-H."/>
            <person name="Larsson T."/>
            <person name="Lv J."/>
            <person name="Arendt D."/>
            <person name="Savage R."/>
            <person name="Osoegawa K."/>
            <person name="de Jong P."/>
            <person name="Lindberg D.R."/>
            <person name="Seaver E.C."/>
            <person name="Weisblat D.A."/>
            <person name="Putnam N.H."/>
            <person name="Grigoriev I.V."/>
            <person name="Rokhsar D.S."/>
        </authorList>
    </citation>
    <scope>NUCLEOTIDE SEQUENCE</scope>
</reference>
<dbReference type="HOGENOM" id="CLU_2006345_0_0_1"/>
<evidence type="ECO:0000313" key="2">
    <source>
        <dbReference type="EnsemblMetazoa" id="HelroP184023"/>
    </source>
</evidence>
<keyword evidence="3" id="KW-1185">Reference proteome</keyword>
<dbReference type="GeneID" id="20209310"/>
<gene>
    <name evidence="2" type="primary">20209310</name>
    <name evidence="1" type="ORF">HELRODRAFT_184023</name>
</gene>
<organism evidence="2 3">
    <name type="scientific">Helobdella robusta</name>
    <name type="common">Californian leech</name>
    <dbReference type="NCBI Taxonomy" id="6412"/>
    <lineage>
        <taxon>Eukaryota</taxon>
        <taxon>Metazoa</taxon>
        <taxon>Spiralia</taxon>
        <taxon>Lophotrochozoa</taxon>
        <taxon>Annelida</taxon>
        <taxon>Clitellata</taxon>
        <taxon>Hirudinea</taxon>
        <taxon>Rhynchobdellida</taxon>
        <taxon>Glossiphoniidae</taxon>
        <taxon>Helobdella</taxon>
    </lineage>
</organism>